<evidence type="ECO:0000313" key="3">
    <source>
        <dbReference type="Proteomes" id="UP000198577"/>
    </source>
</evidence>
<gene>
    <name evidence="2" type="ORF">SAMN05444406_1734</name>
</gene>
<dbReference type="EMBL" id="FOXR01000073">
    <property type="protein sequence ID" value="SFQ48686.1"/>
    <property type="molecule type" value="Genomic_DNA"/>
</dbReference>
<dbReference type="AlphaFoldDB" id="A0A1I5YWS4"/>
<keyword evidence="1" id="KW-0812">Transmembrane</keyword>
<reference evidence="2 3" key="1">
    <citation type="submission" date="2016-10" db="EMBL/GenBank/DDBJ databases">
        <authorList>
            <person name="de Groot N.N."/>
        </authorList>
    </citation>
    <scope>NUCLEOTIDE SEQUENCE [LARGE SCALE GENOMIC DNA]</scope>
    <source>
        <strain evidence="2 3">DSM 20678</strain>
    </source>
</reference>
<evidence type="ECO:0000313" key="2">
    <source>
        <dbReference type="EMBL" id="SFQ48686.1"/>
    </source>
</evidence>
<keyword evidence="1" id="KW-1133">Transmembrane helix</keyword>
<evidence type="ECO:0000256" key="1">
    <source>
        <dbReference type="SAM" id="Phobius"/>
    </source>
</evidence>
<proteinExistence type="predicted"/>
<name>A0A1I5YWS4_9FIRM</name>
<dbReference type="Proteomes" id="UP000198577">
    <property type="component" value="Unassembled WGS sequence"/>
</dbReference>
<keyword evidence="1" id="KW-0472">Membrane</keyword>
<accession>A0A1I5YWS4</accession>
<keyword evidence="3" id="KW-1185">Reference proteome</keyword>
<feature type="transmembrane region" description="Helical" evidence="1">
    <location>
        <begin position="6"/>
        <end position="26"/>
    </location>
</feature>
<organism evidence="2 3">
    <name type="scientific">Caldicoprobacter faecalis</name>
    <dbReference type="NCBI Taxonomy" id="937334"/>
    <lineage>
        <taxon>Bacteria</taxon>
        <taxon>Bacillati</taxon>
        <taxon>Bacillota</taxon>
        <taxon>Clostridia</taxon>
        <taxon>Caldicoprobacterales</taxon>
        <taxon>Caldicoprobacteraceae</taxon>
        <taxon>Caldicoprobacter</taxon>
    </lineage>
</organism>
<protein>
    <submittedName>
        <fullName evidence="2">Uncharacterized protein</fullName>
    </submittedName>
</protein>
<sequence length="30" mass="3081">MAVFWVALAAIIAMVAGAIASIMMMVKAAK</sequence>